<evidence type="ECO:0000313" key="2">
    <source>
        <dbReference type="EMBL" id="USW58180.1"/>
    </source>
</evidence>
<dbReference type="AlphaFoldDB" id="A0A9Q9B4N9"/>
<proteinExistence type="predicted"/>
<dbReference type="EMBL" id="CP099427">
    <property type="protein sequence ID" value="USW58180.1"/>
    <property type="molecule type" value="Genomic_DNA"/>
</dbReference>
<name>A0A9Q9B4N9_9PEZI</name>
<accession>A0A9Q9B4N9</accession>
<evidence type="ECO:0000313" key="3">
    <source>
        <dbReference type="Proteomes" id="UP001056384"/>
    </source>
</evidence>
<organism evidence="2 3">
    <name type="scientific">Septoria linicola</name>
    <dbReference type="NCBI Taxonomy" id="215465"/>
    <lineage>
        <taxon>Eukaryota</taxon>
        <taxon>Fungi</taxon>
        <taxon>Dikarya</taxon>
        <taxon>Ascomycota</taxon>
        <taxon>Pezizomycotina</taxon>
        <taxon>Dothideomycetes</taxon>
        <taxon>Dothideomycetidae</taxon>
        <taxon>Mycosphaerellales</taxon>
        <taxon>Mycosphaerellaceae</taxon>
        <taxon>Septoria</taxon>
    </lineage>
</organism>
<reference evidence="2" key="1">
    <citation type="submission" date="2022-06" db="EMBL/GenBank/DDBJ databases">
        <title>Complete genome sequences of two strains of the flax pathogen Septoria linicola.</title>
        <authorList>
            <person name="Lapalu N."/>
            <person name="Simon A."/>
            <person name="Demenou B."/>
            <person name="Paumier D."/>
            <person name="Guillot M.-P."/>
            <person name="Gout L."/>
            <person name="Valade R."/>
        </authorList>
    </citation>
    <scope>NUCLEOTIDE SEQUENCE</scope>
    <source>
        <strain evidence="2">SE15195</strain>
    </source>
</reference>
<dbReference type="Proteomes" id="UP001056384">
    <property type="component" value="Chromosome 10"/>
</dbReference>
<evidence type="ECO:0000256" key="1">
    <source>
        <dbReference type="SAM" id="MobiDB-lite"/>
    </source>
</evidence>
<protein>
    <submittedName>
        <fullName evidence="2">Uncharacterized protein</fullName>
    </submittedName>
</protein>
<feature type="compositionally biased region" description="Polar residues" evidence="1">
    <location>
        <begin position="59"/>
        <end position="69"/>
    </location>
</feature>
<sequence length="277" mass="30677">MPGAIPRLWYFVRRTKRDDPGFLCFSNGVSCRLLVILTLRPLVSIEAMSLTERKRKRTSTFSDLTSTDQDSWRPAAKRTTSNILPLQDADPQLLSYESNHVATASNRRAETASSPHSGEATAFVSNDQVPTNLALLLDGTPNHGSEGVEIALLGTFVICWAVLFEIGRMGDAIEIVVIGREMFGEELDKALSAFISTASVKEVTKDELMSENGVEIGSGESREDMAVAKLARLFWLLVGVRRMEQAQAVRVIGKHLHREGMLSFEQIVMMLGRELRP</sequence>
<feature type="region of interest" description="Disordered" evidence="1">
    <location>
        <begin position="56"/>
        <end position="77"/>
    </location>
</feature>
<gene>
    <name evidence="2" type="ORF">Slin15195_G114990</name>
</gene>
<keyword evidence="3" id="KW-1185">Reference proteome</keyword>